<reference evidence="2 3" key="1">
    <citation type="submission" date="2022-10" db="EMBL/GenBank/DDBJ databases">
        <title>The complete genomes of actinobacterial strains from the NBC collection.</title>
        <authorList>
            <person name="Joergensen T.S."/>
            <person name="Alvarez Arevalo M."/>
            <person name="Sterndorff E.B."/>
            <person name="Faurdal D."/>
            <person name="Vuksanovic O."/>
            <person name="Mourched A.-S."/>
            <person name="Charusanti P."/>
            <person name="Shaw S."/>
            <person name="Blin K."/>
            <person name="Weber T."/>
        </authorList>
    </citation>
    <scope>NUCLEOTIDE SEQUENCE [LARGE SCALE GENOMIC DNA]</scope>
    <source>
        <strain evidence="2 3">NBC_00319</strain>
    </source>
</reference>
<dbReference type="Proteomes" id="UP001432128">
    <property type="component" value="Chromosome"/>
</dbReference>
<dbReference type="EC" id="2.4.-.-" evidence="2"/>
<gene>
    <name evidence="2" type="ORF">OG579_15605</name>
</gene>
<dbReference type="InterPro" id="IPR029044">
    <property type="entry name" value="Nucleotide-diphossugar_trans"/>
</dbReference>
<dbReference type="RefSeq" id="WP_328856690.1">
    <property type="nucleotide sequence ID" value="NZ_CP108021.1"/>
</dbReference>
<evidence type="ECO:0000259" key="1">
    <source>
        <dbReference type="Pfam" id="PF00535"/>
    </source>
</evidence>
<evidence type="ECO:0000313" key="2">
    <source>
        <dbReference type="EMBL" id="WUM19134.1"/>
    </source>
</evidence>
<dbReference type="InterPro" id="IPR050834">
    <property type="entry name" value="Glycosyltransf_2"/>
</dbReference>
<accession>A0AAU4JZ98</accession>
<feature type="domain" description="Glycosyltransferase 2-like" evidence="1">
    <location>
        <begin position="11"/>
        <end position="146"/>
    </location>
</feature>
<dbReference type="KEGG" id="whr:OG579_15605"/>
<dbReference type="PANTHER" id="PTHR43685">
    <property type="entry name" value="GLYCOSYLTRANSFERASE"/>
    <property type="match status" value="1"/>
</dbReference>
<keyword evidence="2" id="KW-0328">Glycosyltransferase</keyword>
<dbReference type="AlphaFoldDB" id="A0AAU4JZ98"/>
<keyword evidence="2" id="KW-0808">Transferase</keyword>
<dbReference type="PANTHER" id="PTHR43685:SF14">
    <property type="entry name" value="GLYCOSYLTRANSFERASE 2-LIKE DOMAIN-CONTAINING PROTEIN"/>
    <property type="match status" value="1"/>
</dbReference>
<sequence length="267" mass="29327">MSGNGSPRVAVVVAAFNEEKFILDTLRGLDAQRFDSLFQREVLGGFRVVVVDNNSTDRTADLVREFIAAGTHFPFELITETEKGTGCAVDTGTRHAIAVGAVFIARTDADTIPAPDWLGNLLRPLLQGKRLVGGRLRARTDEGSTAKVFNAVGSLWRIGHAVDWVKTRNMPDEERRSFAVCGPSMAFDADIYERSGGFPRTKIDDEDEDHVLQVRVRKVAGGDAIALAKDAVVFMSLRRLQGLGAKDYIAWYGTDDRDTTGKQIDIR</sequence>
<dbReference type="EMBL" id="CP108021">
    <property type="protein sequence ID" value="WUM19134.1"/>
    <property type="molecule type" value="Genomic_DNA"/>
</dbReference>
<evidence type="ECO:0000313" key="3">
    <source>
        <dbReference type="Proteomes" id="UP001432128"/>
    </source>
</evidence>
<organism evidence="2 3">
    <name type="scientific">Williamsia herbipolensis</name>
    <dbReference type="NCBI Taxonomy" id="1603258"/>
    <lineage>
        <taxon>Bacteria</taxon>
        <taxon>Bacillati</taxon>
        <taxon>Actinomycetota</taxon>
        <taxon>Actinomycetes</taxon>
        <taxon>Mycobacteriales</taxon>
        <taxon>Nocardiaceae</taxon>
        <taxon>Williamsia</taxon>
    </lineage>
</organism>
<dbReference type="Pfam" id="PF00535">
    <property type="entry name" value="Glycos_transf_2"/>
    <property type="match status" value="1"/>
</dbReference>
<protein>
    <submittedName>
        <fullName evidence="2">Glycosyltransferase</fullName>
        <ecNumber evidence="2">2.4.-.-</ecNumber>
    </submittedName>
</protein>
<name>A0AAU4JZ98_9NOCA</name>
<dbReference type="GO" id="GO:0016757">
    <property type="term" value="F:glycosyltransferase activity"/>
    <property type="evidence" value="ECO:0007669"/>
    <property type="project" value="UniProtKB-KW"/>
</dbReference>
<dbReference type="Gene3D" id="3.90.550.10">
    <property type="entry name" value="Spore Coat Polysaccharide Biosynthesis Protein SpsA, Chain A"/>
    <property type="match status" value="1"/>
</dbReference>
<proteinExistence type="predicted"/>
<dbReference type="SUPFAM" id="SSF53448">
    <property type="entry name" value="Nucleotide-diphospho-sugar transferases"/>
    <property type="match status" value="1"/>
</dbReference>
<keyword evidence="3" id="KW-1185">Reference proteome</keyword>
<dbReference type="InterPro" id="IPR001173">
    <property type="entry name" value="Glyco_trans_2-like"/>
</dbReference>